<proteinExistence type="inferred from homology"/>
<comment type="caution">
    <text evidence="5">The sequence shown here is derived from an EMBL/GenBank/DDBJ whole genome shotgun (WGS) entry which is preliminary data.</text>
</comment>
<reference evidence="5 6" key="1">
    <citation type="submission" date="2022-11" db="EMBL/GenBank/DDBJ databases">
        <title>Deinococcus ZS9-10, Low Temperature and Draught-tolerating, UV-resistant Bacteria from Continental Antarctica.</title>
        <authorList>
            <person name="Cheng L."/>
        </authorList>
    </citation>
    <scope>NUCLEOTIDE SEQUENCE [LARGE SCALE GENOMIC DNA]</scope>
    <source>
        <strain evidence="5 6">ZS9-10</strain>
    </source>
</reference>
<dbReference type="PANTHER" id="PTHR30408:SF12">
    <property type="entry name" value="TYPE I RESTRICTION ENZYME MJAVIII SPECIFICITY SUBUNIT"/>
    <property type="match status" value="1"/>
</dbReference>
<dbReference type="RefSeq" id="WP_317638703.1">
    <property type="nucleotide sequence ID" value="NZ_JAPMIV010000002.1"/>
</dbReference>
<dbReference type="InterPro" id="IPR000055">
    <property type="entry name" value="Restrct_endonuc_typeI_TRD"/>
</dbReference>
<dbReference type="GO" id="GO:0016787">
    <property type="term" value="F:hydrolase activity"/>
    <property type="evidence" value="ECO:0007669"/>
    <property type="project" value="UniProtKB-KW"/>
</dbReference>
<dbReference type="EC" id="3.1.21.-" evidence="5"/>
<dbReference type="Proteomes" id="UP001276150">
    <property type="component" value="Unassembled WGS sequence"/>
</dbReference>
<accession>A0ABU4DNE1</accession>
<dbReference type="InterPro" id="IPR044946">
    <property type="entry name" value="Restrct_endonuc_typeI_TRD_sf"/>
</dbReference>
<feature type="domain" description="Type I restriction modification DNA specificity" evidence="4">
    <location>
        <begin position="3"/>
        <end position="156"/>
    </location>
</feature>
<evidence type="ECO:0000256" key="3">
    <source>
        <dbReference type="ARBA" id="ARBA00023125"/>
    </source>
</evidence>
<evidence type="ECO:0000256" key="2">
    <source>
        <dbReference type="ARBA" id="ARBA00022747"/>
    </source>
</evidence>
<comment type="similarity">
    <text evidence="1">Belongs to the type-I restriction system S methylase family.</text>
</comment>
<evidence type="ECO:0000259" key="4">
    <source>
        <dbReference type="Pfam" id="PF01420"/>
    </source>
</evidence>
<evidence type="ECO:0000256" key="1">
    <source>
        <dbReference type="ARBA" id="ARBA00010923"/>
    </source>
</evidence>
<protein>
    <submittedName>
        <fullName evidence="5">Restriction endonuclease subunit S</fullName>
        <ecNumber evidence="5">3.1.21.-</ecNumber>
    </submittedName>
</protein>
<dbReference type="EMBL" id="JAPMIV010000002">
    <property type="protein sequence ID" value="MDV6373400.1"/>
    <property type="molecule type" value="Genomic_DNA"/>
</dbReference>
<keyword evidence="5" id="KW-0378">Hydrolase</keyword>
<keyword evidence="5" id="KW-0540">Nuclease</keyword>
<dbReference type="PANTHER" id="PTHR30408">
    <property type="entry name" value="TYPE-1 RESTRICTION ENZYME ECOKI SPECIFICITY PROTEIN"/>
    <property type="match status" value="1"/>
</dbReference>
<dbReference type="SUPFAM" id="SSF116734">
    <property type="entry name" value="DNA methylase specificity domain"/>
    <property type="match status" value="2"/>
</dbReference>
<dbReference type="GO" id="GO:0004519">
    <property type="term" value="F:endonuclease activity"/>
    <property type="evidence" value="ECO:0007669"/>
    <property type="project" value="UniProtKB-KW"/>
</dbReference>
<organism evidence="5 6">
    <name type="scientific">Deinococcus arenicola</name>
    <dbReference type="NCBI Taxonomy" id="2994950"/>
    <lineage>
        <taxon>Bacteria</taxon>
        <taxon>Thermotogati</taxon>
        <taxon>Deinococcota</taxon>
        <taxon>Deinococci</taxon>
        <taxon>Deinococcales</taxon>
        <taxon>Deinococcaceae</taxon>
        <taxon>Deinococcus</taxon>
    </lineage>
</organism>
<gene>
    <name evidence="5" type="ORF">ORD21_02160</name>
</gene>
<evidence type="ECO:0000313" key="5">
    <source>
        <dbReference type="EMBL" id="MDV6373400.1"/>
    </source>
</evidence>
<dbReference type="Gene3D" id="1.10.287.1120">
    <property type="entry name" value="Bipartite methylase S protein"/>
    <property type="match status" value="1"/>
</dbReference>
<keyword evidence="5" id="KW-0255">Endonuclease</keyword>
<keyword evidence="6" id="KW-1185">Reference proteome</keyword>
<dbReference type="Gene3D" id="3.90.220.20">
    <property type="entry name" value="DNA methylase specificity domains"/>
    <property type="match status" value="1"/>
</dbReference>
<keyword evidence="3" id="KW-0238">DNA-binding</keyword>
<dbReference type="InterPro" id="IPR052021">
    <property type="entry name" value="Type-I_RS_S_subunit"/>
</dbReference>
<sequence>MRESWPEVTLGDVITLKRGYDLPNNARRDGTVPIVSSSGITGYHDEAKIDGPGVVTGRYGTLGEVFLITERFWPLNTTLYVQDFKGNDPAFISYFLRTLNLASQNTAGAVPGLNRNALHMLRASIPPLPTQRKIAAILSAYDDLIENNTRRVQVLEDMARALYREWFVEYRYPGHETAEFIEDEQGRRPKGWEWCDVGDLVVRIPVGKKYDQKSVLPEGRVPVFDQGRSGIIGYHNDNPGVIASHYRPVITFANHTCYQRLVLEPFSAIQNVLPFVPHPSKGLDIFWLHYTTHGVVQLNDYKGHWPEFAAKTILTPQIELTKRFGEFAKPLEIAKKSLLDRNANLRRTRDLLLPRLVSGELDVSELDIRGAAEGITDEVEAVA</sequence>
<evidence type="ECO:0000313" key="6">
    <source>
        <dbReference type="Proteomes" id="UP001276150"/>
    </source>
</evidence>
<keyword evidence="2" id="KW-0680">Restriction system</keyword>
<dbReference type="Pfam" id="PF01420">
    <property type="entry name" value="Methylase_S"/>
    <property type="match status" value="1"/>
</dbReference>
<name>A0ABU4DNE1_9DEIO</name>
<dbReference type="CDD" id="cd17267">
    <property type="entry name" value="RMtype1_S_EcoAO83I-TRD1-CR1_like"/>
    <property type="match status" value="1"/>
</dbReference>